<feature type="domain" description="Peptide methionine sulphoxide reductase MsrA" evidence="5">
    <location>
        <begin position="28"/>
        <end position="181"/>
    </location>
</feature>
<protein>
    <recommendedName>
        <fullName evidence="4">Peptide methionine sulfoxide reductase MsrA</fullName>
        <shortName evidence="4">Protein-methionine-S-oxide reductase</shortName>
        <ecNumber evidence="4">1.8.4.11</ecNumber>
    </recommendedName>
    <alternativeName>
        <fullName evidence="4">Peptide-methionine (S)-S-oxide reductase</fullName>
        <shortName evidence="4">Peptide Met(O) reductase</shortName>
    </alternativeName>
</protein>
<proteinExistence type="inferred from homology"/>
<evidence type="ECO:0000259" key="5">
    <source>
        <dbReference type="Pfam" id="PF01625"/>
    </source>
</evidence>
<sequence length="200" mass="22743">MTFLVLSCTGKVNSKQKLKEDMSIGTDTITFGAGCFWCVEAVFQQVKGVTKVTSGYMGGKLKNPTYREVCSGLTGHAEVCQLVFDSKVVSVDKLLEIFWQTHDPTTLNRQGHDIGTQYRSAVFFHNEEQKAKATSWKKQLNDKKVFPNPIVTEITQASTFYPAEDYHQNYFQENGEEPYCQVVIKPKMDKFLKEFKSVLK</sequence>
<name>A0A437PUT4_9BACT</name>
<accession>A0A437PUT4</accession>
<dbReference type="Proteomes" id="UP000282832">
    <property type="component" value="Unassembled WGS sequence"/>
</dbReference>
<dbReference type="HAMAP" id="MF_01401">
    <property type="entry name" value="MsrA"/>
    <property type="match status" value="1"/>
</dbReference>
<dbReference type="GO" id="GO:0008113">
    <property type="term" value="F:peptide-methionine (S)-S-oxide reductase activity"/>
    <property type="evidence" value="ECO:0007669"/>
    <property type="project" value="UniProtKB-UniRule"/>
</dbReference>
<keyword evidence="7" id="KW-1185">Reference proteome</keyword>
<comment type="caution">
    <text evidence="6">The sequence shown here is derived from an EMBL/GenBank/DDBJ whole genome shotgun (WGS) entry which is preliminary data.</text>
</comment>
<dbReference type="PANTHER" id="PTHR43774">
    <property type="entry name" value="PEPTIDE METHIONINE SULFOXIDE REDUCTASE"/>
    <property type="match status" value="1"/>
</dbReference>
<dbReference type="AlphaFoldDB" id="A0A437PUT4"/>
<evidence type="ECO:0000256" key="1">
    <source>
        <dbReference type="ARBA" id="ARBA00023002"/>
    </source>
</evidence>
<dbReference type="GO" id="GO:0033744">
    <property type="term" value="F:L-methionine:thioredoxin-disulfide S-oxidoreductase activity"/>
    <property type="evidence" value="ECO:0007669"/>
    <property type="project" value="RHEA"/>
</dbReference>
<comment type="catalytic activity">
    <reaction evidence="2 4">
        <text>L-methionyl-[protein] + [thioredoxin]-disulfide + H2O = L-methionyl-(S)-S-oxide-[protein] + [thioredoxin]-dithiol</text>
        <dbReference type="Rhea" id="RHEA:14217"/>
        <dbReference type="Rhea" id="RHEA-COMP:10698"/>
        <dbReference type="Rhea" id="RHEA-COMP:10700"/>
        <dbReference type="Rhea" id="RHEA-COMP:12313"/>
        <dbReference type="Rhea" id="RHEA-COMP:12315"/>
        <dbReference type="ChEBI" id="CHEBI:15377"/>
        <dbReference type="ChEBI" id="CHEBI:16044"/>
        <dbReference type="ChEBI" id="CHEBI:29950"/>
        <dbReference type="ChEBI" id="CHEBI:44120"/>
        <dbReference type="ChEBI" id="CHEBI:50058"/>
        <dbReference type="EC" id="1.8.4.11"/>
    </reaction>
</comment>
<keyword evidence="1 4" id="KW-0560">Oxidoreductase</keyword>
<dbReference type="EC" id="1.8.4.11" evidence="4"/>
<dbReference type="OrthoDB" id="4174719at2"/>
<gene>
    <name evidence="4 6" type="primary">msrA</name>
    <name evidence="6" type="ORF">EOJ36_05300</name>
</gene>
<evidence type="ECO:0000256" key="2">
    <source>
        <dbReference type="ARBA" id="ARBA00047806"/>
    </source>
</evidence>
<evidence type="ECO:0000256" key="3">
    <source>
        <dbReference type="ARBA" id="ARBA00048782"/>
    </source>
</evidence>
<dbReference type="SUPFAM" id="SSF55068">
    <property type="entry name" value="Peptide methionine sulfoxide reductase"/>
    <property type="match status" value="1"/>
</dbReference>
<comment type="function">
    <text evidence="4">Has an important function as a repair enzyme for proteins that have been inactivated by oxidation. Catalyzes the reversible oxidation-reduction of methionine sulfoxide in proteins to methionine.</text>
</comment>
<comment type="similarity">
    <text evidence="4">Belongs to the MsrA Met sulfoxide reductase family.</text>
</comment>
<dbReference type="NCBIfam" id="TIGR00401">
    <property type="entry name" value="msrA"/>
    <property type="match status" value="1"/>
</dbReference>
<dbReference type="Gene3D" id="3.30.1060.10">
    <property type="entry name" value="Peptide methionine sulphoxide reductase MsrA"/>
    <property type="match status" value="1"/>
</dbReference>
<reference evidence="6 7" key="1">
    <citation type="submission" date="2019-01" db="EMBL/GenBank/DDBJ databases">
        <authorList>
            <person name="Chen W.-M."/>
        </authorList>
    </citation>
    <scope>NUCLEOTIDE SEQUENCE [LARGE SCALE GENOMIC DNA]</scope>
    <source>
        <strain evidence="6 7">FSY-15</strain>
    </source>
</reference>
<evidence type="ECO:0000313" key="7">
    <source>
        <dbReference type="Proteomes" id="UP000282832"/>
    </source>
</evidence>
<comment type="catalytic activity">
    <reaction evidence="3 4">
        <text>[thioredoxin]-disulfide + L-methionine + H2O = L-methionine (S)-S-oxide + [thioredoxin]-dithiol</text>
        <dbReference type="Rhea" id="RHEA:19993"/>
        <dbReference type="Rhea" id="RHEA-COMP:10698"/>
        <dbReference type="Rhea" id="RHEA-COMP:10700"/>
        <dbReference type="ChEBI" id="CHEBI:15377"/>
        <dbReference type="ChEBI" id="CHEBI:29950"/>
        <dbReference type="ChEBI" id="CHEBI:50058"/>
        <dbReference type="ChEBI" id="CHEBI:57844"/>
        <dbReference type="ChEBI" id="CHEBI:58772"/>
        <dbReference type="EC" id="1.8.4.11"/>
    </reaction>
</comment>
<evidence type="ECO:0000313" key="6">
    <source>
        <dbReference type="EMBL" id="RVU26012.1"/>
    </source>
</evidence>
<dbReference type="InterPro" id="IPR036509">
    <property type="entry name" value="Met_Sox_Rdtase_MsrA_sf"/>
</dbReference>
<organism evidence="6 7">
    <name type="scientific">Sandaracinomonas limnophila</name>
    <dbReference type="NCBI Taxonomy" id="1862386"/>
    <lineage>
        <taxon>Bacteria</taxon>
        <taxon>Pseudomonadati</taxon>
        <taxon>Bacteroidota</taxon>
        <taxon>Cytophagia</taxon>
        <taxon>Cytophagales</taxon>
        <taxon>Flectobacillaceae</taxon>
        <taxon>Sandaracinomonas</taxon>
    </lineage>
</organism>
<dbReference type="InterPro" id="IPR002569">
    <property type="entry name" value="Met_Sox_Rdtase_MsrA_dom"/>
</dbReference>
<dbReference type="Pfam" id="PF01625">
    <property type="entry name" value="PMSR"/>
    <property type="match status" value="1"/>
</dbReference>
<evidence type="ECO:0000256" key="4">
    <source>
        <dbReference type="HAMAP-Rule" id="MF_01401"/>
    </source>
</evidence>
<dbReference type="EMBL" id="SACY01000002">
    <property type="protein sequence ID" value="RVU26012.1"/>
    <property type="molecule type" value="Genomic_DNA"/>
</dbReference>
<dbReference type="PANTHER" id="PTHR43774:SF1">
    <property type="entry name" value="PEPTIDE METHIONINE SULFOXIDE REDUCTASE MSRA 2"/>
    <property type="match status" value="1"/>
</dbReference>
<feature type="active site" evidence="4">
    <location>
        <position position="35"/>
    </location>
</feature>